<proteinExistence type="predicted"/>
<feature type="non-terminal residue" evidence="1">
    <location>
        <position position="1"/>
    </location>
</feature>
<evidence type="ECO:0000313" key="1">
    <source>
        <dbReference type="EMBL" id="NEE23256.1"/>
    </source>
</evidence>
<dbReference type="AlphaFoldDB" id="A0A6G3XZN0"/>
<organism evidence="1">
    <name type="scientific">Streptomyces sp. SID7499</name>
    <dbReference type="NCBI Taxonomy" id="2706086"/>
    <lineage>
        <taxon>Bacteria</taxon>
        <taxon>Bacillati</taxon>
        <taxon>Actinomycetota</taxon>
        <taxon>Actinomycetes</taxon>
        <taxon>Kitasatosporales</taxon>
        <taxon>Streptomycetaceae</taxon>
        <taxon>Streptomyces</taxon>
    </lineage>
</organism>
<name>A0A6G3XZN0_9ACTN</name>
<protein>
    <submittedName>
        <fullName evidence="1">DUF3367 domain-containing protein</fullName>
    </submittedName>
</protein>
<sequence>TDRMDITISRQAPLTVHNPVADDQLQLPVGLSEVYIPALEEYRSPQPKPDEKFSLACGKGPVLSVGGTFLETRAEGLVRDLTQRRPIEVTPCTEGGTVELAASSTTVEAGDAGPLAITDVTLSRGTSEAAASTPRSVDVERGDGDRRTIAVGAGEASYLQIHENHNKGWKATLDGK</sequence>
<gene>
    <name evidence="1" type="ORF">G3M58_94510</name>
</gene>
<feature type="non-terminal residue" evidence="1">
    <location>
        <position position="176"/>
    </location>
</feature>
<reference evidence="1" key="1">
    <citation type="submission" date="2020-01" db="EMBL/GenBank/DDBJ databases">
        <title>Insect and environment-associated Actinomycetes.</title>
        <authorList>
            <person name="Currrie C."/>
            <person name="Chevrette M."/>
            <person name="Carlson C."/>
            <person name="Stubbendieck R."/>
            <person name="Wendt-Pienkowski E."/>
        </authorList>
    </citation>
    <scope>NUCLEOTIDE SEQUENCE</scope>
    <source>
        <strain evidence="1">SID7499</strain>
    </source>
</reference>
<accession>A0A6G3XZN0</accession>
<comment type="caution">
    <text evidence="1">The sequence shown here is derived from an EMBL/GenBank/DDBJ whole genome shotgun (WGS) entry which is preliminary data.</text>
</comment>
<dbReference type="EMBL" id="JAAGMN010010188">
    <property type="protein sequence ID" value="NEE23256.1"/>
    <property type="molecule type" value="Genomic_DNA"/>
</dbReference>